<protein>
    <submittedName>
        <fullName evidence="2">Uncharacterized protein</fullName>
    </submittedName>
</protein>
<dbReference type="STRING" id="391937.NA2_20028"/>
<reference evidence="2 3" key="1">
    <citation type="journal article" date="2012" name="J. Bacteriol.">
        <title>Genome Sequence of Nitratireductor pacificus Type Strain pht-3B.</title>
        <authorList>
            <person name="Lai Q."/>
            <person name="Li G."/>
            <person name="Shao Z."/>
        </authorList>
    </citation>
    <scope>NUCLEOTIDE SEQUENCE [LARGE SCALE GENOMIC DNA]</scope>
    <source>
        <strain evidence="3">pht-3B</strain>
    </source>
</reference>
<keyword evidence="3" id="KW-1185">Reference proteome</keyword>
<gene>
    <name evidence="2" type="ORF">NA2_20028</name>
</gene>
<evidence type="ECO:0000313" key="3">
    <source>
        <dbReference type="Proteomes" id="UP000006786"/>
    </source>
</evidence>
<accession>K2LH60</accession>
<sequence>MENLKMQTDPHIKRVACQIYTQLPDDKREALQVLGYVRQILFCLGEEWETVARSAPILPFSQDQRGSAGALRAVQGGLSDHPGKSNQE</sequence>
<feature type="region of interest" description="Disordered" evidence="1">
    <location>
        <begin position="69"/>
        <end position="88"/>
    </location>
</feature>
<dbReference type="AlphaFoldDB" id="K2LH60"/>
<proteinExistence type="predicted"/>
<comment type="caution">
    <text evidence="2">The sequence shown here is derived from an EMBL/GenBank/DDBJ whole genome shotgun (WGS) entry which is preliminary data.</text>
</comment>
<dbReference type="Proteomes" id="UP000006786">
    <property type="component" value="Unassembled WGS sequence"/>
</dbReference>
<organism evidence="2 3">
    <name type="scientific">Nitratireductor pacificus pht-3B</name>
    <dbReference type="NCBI Taxonomy" id="391937"/>
    <lineage>
        <taxon>Bacteria</taxon>
        <taxon>Pseudomonadati</taxon>
        <taxon>Pseudomonadota</taxon>
        <taxon>Alphaproteobacteria</taxon>
        <taxon>Hyphomicrobiales</taxon>
        <taxon>Phyllobacteriaceae</taxon>
        <taxon>Nitratireductor</taxon>
    </lineage>
</organism>
<evidence type="ECO:0000256" key="1">
    <source>
        <dbReference type="SAM" id="MobiDB-lite"/>
    </source>
</evidence>
<name>K2LH60_9HYPH</name>
<dbReference type="EMBL" id="AMRM01000030">
    <property type="protein sequence ID" value="EKF17094.1"/>
    <property type="molecule type" value="Genomic_DNA"/>
</dbReference>
<evidence type="ECO:0000313" key="2">
    <source>
        <dbReference type="EMBL" id="EKF17094.1"/>
    </source>
</evidence>